<dbReference type="InterPro" id="IPR007221">
    <property type="entry name" value="MreC"/>
</dbReference>
<dbReference type="Gene3D" id="2.40.10.350">
    <property type="entry name" value="Rod shape-determining protein MreC, domain 2"/>
    <property type="match status" value="1"/>
</dbReference>
<evidence type="ECO:0000256" key="4">
    <source>
        <dbReference type="ARBA" id="ARBA00032089"/>
    </source>
</evidence>
<name>A0A937XG03_UNCW3</name>
<dbReference type="InterPro" id="IPR055342">
    <property type="entry name" value="MreC_beta-barrel_core"/>
</dbReference>
<feature type="transmembrane region" description="Helical" evidence="5">
    <location>
        <begin position="12"/>
        <end position="28"/>
    </location>
</feature>
<dbReference type="InterPro" id="IPR042175">
    <property type="entry name" value="Cell/Rod_MreC_2"/>
</dbReference>
<comment type="similarity">
    <text evidence="1">Belongs to the MreC family.</text>
</comment>
<comment type="caution">
    <text evidence="7">The sequence shown here is derived from an EMBL/GenBank/DDBJ whole genome shotgun (WGS) entry which is preliminary data.</text>
</comment>
<sequence length="280" mass="30315">MFRPIVTAWHDRAAWLVIVLGMVPLLFPHRLRVAAMEPFQVALLAPLRLSTAVSRSLHDARAENERLSLLAARLAVENARIESGSRSAAAEPPDNVALIRAPVIGRDLTTFEHWLVISRGALHGIRPGAPVITPDGVCGKVVACGTHQSLVQTILASESRIAVLNVRSRVPALARPDRSGQLVLDYAPKDSDFRPGDTMVTAGLGTIFPKGLRVGEVTNVPDRPEALFKPVMIRPFADVSRVERVFVISLPEDPESDTGTVWLENTVPPEITIPGQPAGQ</sequence>
<gene>
    <name evidence="7" type="ORF">FJY68_05795</name>
</gene>
<keyword evidence="5" id="KW-0812">Transmembrane</keyword>
<dbReference type="GO" id="GO:0005886">
    <property type="term" value="C:plasma membrane"/>
    <property type="evidence" value="ECO:0007669"/>
    <property type="project" value="TreeGrafter"/>
</dbReference>
<dbReference type="Pfam" id="PF04085">
    <property type="entry name" value="MreC"/>
    <property type="match status" value="1"/>
</dbReference>
<dbReference type="InterPro" id="IPR042177">
    <property type="entry name" value="Cell/Rod_1"/>
</dbReference>
<evidence type="ECO:0000256" key="3">
    <source>
        <dbReference type="ARBA" id="ARBA00022960"/>
    </source>
</evidence>
<organism evidence="7 8">
    <name type="scientific">candidate division WOR-3 bacterium</name>
    <dbReference type="NCBI Taxonomy" id="2052148"/>
    <lineage>
        <taxon>Bacteria</taxon>
        <taxon>Bacteria division WOR-3</taxon>
    </lineage>
</organism>
<evidence type="ECO:0000259" key="6">
    <source>
        <dbReference type="Pfam" id="PF04085"/>
    </source>
</evidence>
<keyword evidence="5" id="KW-0472">Membrane</keyword>
<dbReference type="Proteomes" id="UP000779900">
    <property type="component" value="Unassembled WGS sequence"/>
</dbReference>
<accession>A0A937XG03</accession>
<keyword evidence="5" id="KW-1133">Transmembrane helix</keyword>
<dbReference type="EMBL" id="VGIR01000026">
    <property type="protein sequence ID" value="MBM3331351.1"/>
    <property type="molecule type" value="Genomic_DNA"/>
</dbReference>
<evidence type="ECO:0000313" key="8">
    <source>
        <dbReference type="Proteomes" id="UP000779900"/>
    </source>
</evidence>
<reference evidence="7" key="1">
    <citation type="submission" date="2019-03" db="EMBL/GenBank/DDBJ databases">
        <title>Lake Tanganyika Metagenome-Assembled Genomes (MAGs).</title>
        <authorList>
            <person name="Tran P."/>
        </authorList>
    </citation>
    <scope>NUCLEOTIDE SEQUENCE</scope>
    <source>
        <strain evidence="7">K_DeepCast_150m_m2_040</strain>
    </source>
</reference>
<dbReference type="GO" id="GO:0008360">
    <property type="term" value="P:regulation of cell shape"/>
    <property type="evidence" value="ECO:0007669"/>
    <property type="project" value="UniProtKB-KW"/>
</dbReference>
<dbReference type="Gene3D" id="2.40.10.340">
    <property type="entry name" value="Rod shape-determining protein MreC, domain 1"/>
    <property type="match status" value="1"/>
</dbReference>
<evidence type="ECO:0000256" key="2">
    <source>
        <dbReference type="ARBA" id="ARBA00013855"/>
    </source>
</evidence>
<dbReference type="PANTHER" id="PTHR34138">
    <property type="entry name" value="CELL SHAPE-DETERMINING PROTEIN MREC"/>
    <property type="match status" value="1"/>
</dbReference>
<evidence type="ECO:0000256" key="5">
    <source>
        <dbReference type="SAM" id="Phobius"/>
    </source>
</evidence>
<protein>
    <recommendedName>
        <fullName evidence="2">Cell shape-determining protein MreC</fullName>
    </recommendedName>
    <alternativeName>
        <fullName evidence="4">Cell shape protein MreC</fullName>
    </alternativeName>
</protein>
<dbReference type="AlphaFoldDB" id="A0A937XG03"/>
<evidence type="ECO:0000256" key="1">
    <source>
        <dbReference type="ARBA" id="ARBA00009369"/>
    </source>
</evidence>
<feature type="domain" description="Rod shape-determining protein MreC beta-barrel core" evidence="6">
    <location>
        <begin position="103"/>
        <end position="248"/>
    </location>
</feature>
<proteinExistence type="inferred from homology"/>
<dbReference type="PANTHER" id="PTHR34138:SF1">
    <property type="entry name" value="CELL SHAPE-DETERMINING PROTEIN MREC"/>
    <property type="match status" value="1"/>
</dbReference>
<evidence type="ECO:0000313" key="7">
    <source>
        <dbReference type="EMBL" id="MBM3331351.1"/>
    </source>
</evidence>
<keyword evidence="3" id="KW-0133">Cell shape</keyword>